<dbReference type="InterPro" id="IPR003593">
    <property type="entry name" value="AAA+_ATPase"/>
</dbReference>
<dbReference type="Gene3D" id="3.40.50.300">
    <property type="entry name" value="P-loop containing nucleotide triphosphate hydrolases"/>
    <property type="match status" value="1"/>
</dbReference>
<dbReference type="SMART" id="SM00382">
    <property type="entry name" value="AAA"/>
    <property type="match status" value="1"/>
</dbReference>
<gene>
    <name evidence="7" type="ORF">ACFQ5K_00635</name>
</gene>
<dbReference type="InterPro" id="IPR036662">
    <property type="entry name" value="PTS_EIIA_man-typ_sf"/>
</dbReference>
<dbReference type="InterPro" id="IPR011608">
    <property type="entry name" value="PRD"/>
</dbReference>
<dbReference type="PANTHER" id="PTHR32071">
    <property type="entry name" value="TRANSCRIPTIONAL REGULATORY PROTEIN"/>
    <property type="match status" value="1"/>
</dbReference>
<dbReference type="SUPFAM" id="SSF63520">
    <property type="entry name" value="PTS-regulatory domain, PRD"/>
    <property type="match status" value="1"/>
</dbReference>
<feature type="domain" description="Sigma-54 factor interaction" evidence="4">
    <location>
        <begin position="103"/>
        <end position="337"/>
    </location>
</feature>
<dbReference type="PANTHER" id="PTHR32071:SF38">
    <property type="entry name" value="PSP OPERON TRANSCRIPTIONAL ACTIVATOR"/>
    <property type="match status" value="1"/>
</dbReference>
<dbReference type="InterPro" id="IPR027417">
    <property type="entry name" value="P-loop_NTPase"/>
</dbReference>
<evidence type="ECO:0000256" key="2">
    <source>
        <dbReference type="ARBA" id="ARBA00022741"/>
    </source>
</evidence>
<accession>A0ABW4CR77</accession>
<dbReference type="PROSITE" id="PS51096">
    <property type="entry name" value="PTS_EIIA_TYPE_4"/>
    <property type="match status" value="1"/>
</dbReference>
<dbReference type="PROSITE" id="PS50045">
    <property type="entry name" value="SIGMA54_INTERACT_4"/>
    <property type="match status" value="1"/>
</dbReference>
<evidence type="ECO:0000313" key="8">
    <source>
        <dbReference type="Proteomes" id="UP001597212"/>
    </source>
</evidence>
<dbReference type="SUPFAM" id="SSF53062">
    <property type="entry name" value="PTS system fructose IIA component-like"/>
    <property type="match status" value="1"/>
</dbReference>
<evidence type="ECO:0000313" key="7">
    <source>
        <dbReference type="EMBL" id="MFD1439897.1"/>
    </source>
</evidence>
<dbReference type="RefSeq" id="WP_125755178.1">
    <property type="nucleotide sequence ID" value="NZ_JBHTOK010000003.1"/>
</dbReference>
<sequence>MGAHEVEAQVRQLTKAASSLADLTAITTEAIASAVHLSRNTTSQYLNELLKAHRVLQIKSRPTYFADHEAFAAQFFAPKLDVYPSLAALEHEQRTRNNVFKSFIGSDQSMKEDIDRIITALAYPPNGLPFILSGSTGVGKSYLAKLSYEYCVQEGILKAHAPFLTLNCAQYYHNPELLSSNLFGYVKGSFTGAVSDMKGMLEAADGGILFLDECHRLDPESQEKLFSFMDTGTFQRMGDTGAVRRSNVRLVFATTEDLQETFLQTFMRRIPIAVTVPNLNDRSKIELRTHIYQAFINEAKRLDMQITVSPWIINRLYNHTYKANVGELRSDVRILCARVFSQSDSKQAMTIATENIGNGLLTNLLAVNEQETIVQEPVVFTPQSVLSDYLKAWHDDNALVKELIQKFLRLENDYQTQQITPDVVKQQLARETAALMEQMVHQDKRFENESLKYLTAVIQKLFDYLNSSFFVKIKGNAVVTIANFLYRKHDFELTLTPANEAKIEHLLALLTEHATVENQLLKAFLDLVRTQLDFRLDALNRLLLLSYLVSLELNAEETGMHALILAHGFSTASSIADVTNQFLNGKVFDAYDMPLTVSVDQVKGFLVDYVKKYDCHNGLIVLVDMGSLMVLPETLSDLLTGPLLLINNVSTQEALYVGEMIQQDAGIDEIGRRVQDKLLPQYKLTYPVIEKTPMIVTTCHTGVGSARQIEALLEHSIPDSVNYKVESVDYAFLLKYQREAPMFKQYDVVAIVGTNDPKLPDVPFISLEMLFSNKGTEVVQQLFPTITDAEELASINDKLIQNLSLERLLSAVTILDVHKVIKIVGKMIERLEDSAKIHLSNNQRATLYVHISALIERLIRNDKPLEYAPVADVEARVQGLAQLRRALSEIETTYGVTVPEGELNYLYDIVYTD</sequence>
<feature type="domain" description="PTS EIIA type-4" evidence="5">
    <location>
        <begin position="559"/>
        <end position="703"/>
    </location>
</feature>
<dbReference type="SUPFAM" id="SSF52540">
    <property type="entry name" value="P-loop containing nucleoside triphosphate hydrolases"/>
    <property type="match status" value="1"/>
</dbReference>
<dbReference type="Gene3D" id="1.10.1790.10">
    <property type="entry name" value="PRD domain"/>
    <property type="match status" value="1"/>
</dbReference>
<keyword evidence="3" id="KW-0067">ATP-binding</keyword>
<keyword evidence="8" id="KW-1185">Reference proteome</keyword>
<dbReference type="InterPro" id="IPR002078">
    <property type="entry name" value="Sigma_54_int"/>
</dbReference>
<reference evidence="8" key="1">
    <citation type="journal article" date="2019" name="Int. J. Syst. Evol. Microbiol.">
        <title>The Global Catalogue of Microorganisms (GCM) 10K type strain sequencing project: providing services to taxonomists for standard genome sequencing and annotation.</title>
        <authorList>
            <consortium name="The Broad Institute Genomics Platform"/>
            <consortium name="The Broad Institute Genome Sequencing Center for Infectious Disease"/>
            <person name="Wu L."/>
            <person name="Ma J."/>
        </authorList>
    </citation>
    <scope>NUCLEOTIDE SEQUENCE [LARGE SCALE GENOMIC DNA]</scope>
    <source>
        <strain evidence="8">CCM 8912</strain>
    </source>
</reference>
<name>A0ABW4CR77_9LACO</name>
<evidence type="ECO:0000259" key="5">
    <source>
        <dbReference type="PROSITE" id="PS51096"/>
    </source>
</evidence>
<dbReference type="Pfam" id="PF00158">
    <property type="entry name" value="Sigma54_activat"/>
    <property type="match status" value="1"/>
</dbReference>
<organism evidence="7 8">
    <name type="scientific">Lacticaseibacillus hegangensis</name>
    <dbReference type="NCBI Taxonomy" id="2486010"/>
    <lineage>
        <taxon>Bacteria</taxon>
        <taxon>Bacillati</taxon>
        <taxon>Bacillota</taxon>
        <taxon>Bacilli</taxon>
        <taxon>Lactobacillales</taxon>
        <taxon>Lactobacillaceae</taxon>
        <taxon>Lacticaseibacillus</taxon>
    </lineage>
</organism>
<dbReference type="Gene3D" id="3.40.50.510">
    <property type="entry name" value="Phosphotransferase system, mannose-type IIA component"/>
    <property type="match status" value="1"/>
</dbReference>
<keyword evidence="1" id="KW-0808">Transferase</keyword>
<evidence type="ECO:0000256" key="1">
    <source>
        <dbReference type="ARBA" id="ARBA00022679"/>
    </source>
</evidence>
<evidence type="ECO:0000256" key="3">
    <source>
        <dbReference type="ARBA" id="ARBA00022840"/>
    </source>
</evidence>
<dbReference type="CDD" id="cd00009">
    <property type="entry name" value="AAA"/>
    <property type="match status" value="1"/>
</dbReference>
<feature type="domain" description="PRD" evidence="6">
    <location>
        <begin position="815"/>
        <end position="913"/>
    </location>
</feature>
<dbReference type="Proteomes" id="UP001597212">
    <property type="component" value="Unassembled WGS sequence"/>
</dbReference>
<dbReference type="Pfam" id="PF00874">
    <property type="entry name" value="PRD"/>
    <property type="match status" value="1"/>
</dbReference>
<dbReference type="PROSITE" id="PS51372">
    <property type="entry name" value="PRD_2"/>
    <property type="match status" value="1"/>
</dbReference>
<keyword evidence="2" id="KW-0547">Nucleotide-binding</keyword>
<evidence type="ECO:0000259" key="6">
    <source>
        <dbReference type="PROSITE" id="PS51372"/>
    </source>
</evidence>
<dbReference type="InterPro" id="IPR004701">
    <property type="entry name" value="PTS_EIIA_man-typ"/>
</dbReference>
<comment type="caution">
    <text evidence="7">The sequence shown here is derived from an EMBL/GenBank/DDBJ whole genome shotgun (WGS) entry which is preliminary data.</text>
</comment>
<dbReference type="InterPro" id="IPR036634">
    <property type="entry name" value="PRD_sf"/>
</dbReference>
<evidence type="ECO:0000259" key="4">
    <source>
        <dbReference type="PROSITE" id="PS50045"/>
    </source>
</evidence>
<dbReference type="EMBL" id="JBHTOK010000003">
    <property type="protein sequence ID" value="MFD1439897.1"/>
    <property type="molecule type" value="Genomic_DNA"/>
</dbReference>
<protein>
    <submittedName>
        <fullName evidence="7">Sigma 54-interacting transcriptional regulator</fullName>
    </submittedName>
</protein>
<proteinExistence type="predicted"/>